<protein>
    <submittedName>
        <fullName evidence="2">Uncharacterized protein</fullName>
    </submittedName>
</protein>
<evidence type="ECO:0000313" key="2">
    <source>
        <dbReference type="EMBL" id="WZP07378.1"/>
    </source>
</evidence>
<proteinExistence type="predicted"/>
<dbReference type="Proteomes" id="UP001472074">
    <property type="component" value="Chromosome"/>
</dbReference>
<sequence length="50" mass="5733">MEGFTFGQKKDKPERLSPNLMPLRTEEAEIGEKESEPEATSDRRSRNPRG</sequence>
<evidence type="ECO:0000256" key="1">
    <source>
        <dbReference type="SAM" id="MobiDB-lite"/>
    </source>
</evidence>
<gene>
    <name evidence="2" type="ORF">AADC60_25565</name>
</gene>
<organism evidence="2 3">
    <name type="scientific">Cytobacillus pseudoceanisediminis</name>
    <dbReference type="NCBI Taxonomy" id="3051614"/>
    <lineage>
        <taxon>Bacteria</taxon>
        <taxon>Bacillati</taxon>
        <taxon>Bacillota</taxon>
        <taxon>Bacilli</taxon>
        <taxon>Bacillales</taxon>
        <taxon>Bacillaceae</taxon>
        <taxon>Cytobacillus</taxon>
    </lineage>
</organism>
<accession>A0ABZ2ZH38</accession>
<evidence type="ECO:0000313" key="3">
    <source>
        <dbReference type="Proteomes" id="UP001472074"/>
    </source>
</evidence>
<dbReference type="EMBL" id="CP151651">
    <property type="protein sequence ID" value="WZP07378.1"/>
    <property type="molecule type" value="Genomic_DNA"/>
</dbReference>
<name>A0ABZ2ZH38_9BACI</name>
<dbReference type="RefSeq" id="WP_175502167.1">
    <property type="nucleotide sequence ID" value="NZ_CP151651.1"/>
</dbReference>
<keyword evidence="3" id="KW-1185">Reference proteome</keyword>
<feature type="region of interest" description="Disordered" evidence="1">
    <location>
        <begin position="1"/>
        <end position="50"/>
    </location>
</feature>
<reference evidence="2 3" key="1">
    <citation type="submission" date="2024-04" db="EMBL/GenBank/DDBJ databases">
        <title>Screening of coral probiotics and analysis of their probiotic properties.</title>
        <authorList>
            <person name="Wang S."/>
        </authorList>
    </citation>
    <scope>NUCLEOTIDE SEQUENCE [LARGE SCALE GENOMIC DNA]</scope>
    <source>
        <strain evidence="2 3">GXU-Z9</strain>
    </source>
</reference>
<feature type="compositionally biased region" description="Basic and acidic residues" evidence="1">
    <location>
        <begin position="24"/>
        <end position="50"/>
    </location>
</feature>